<name>A0A9N9FW50_9GLOM</name>
<protein>
    <submittedName>
        <fullName evidence="1">71_t:CDS:1</fullName>
    </submittedName>
</protein>
<gene>
    <name evidence="1" type="ORF">POCULU_LOCUS5474</name>
</gene>
<reference evidence="1" key="1">
    <citation type="submission" date="2021-06" db="EMBL/GenBank/DDBJ databases">
        <authorList>
            <person name="Kallberg Y."/>
            <person name="Tangrot J."/>
            <person name="Rosling A."/>
        </authorList>
    </citation>
    <scope>NUCLEOTIDE SEQUENCE</scope>
    <source>
        <strain evidence="1">IA702</strain>
    </source>
</reference>
<sequence length="139" mass="15905">MNNNDDFIYVVRISTRIRLPGFKQRKPAHSGKSGVRRPYYMIVRAFLRLGRHLVANTTMDIIYPLNLIVETYSAPLSSLSAPLLPSSLPAASIATLVTTARYRSPTPYPEEYDLCKLEEEQREADINFVLLFQKRLNCE</sequence>
<dbReference type="AlphaFoldDB" id="A0A9N9FW50"/>
<keyword evidence="2" id="KW-1185">Reference proteome</keyword>
<evidence type="ECO:0000313" key="2">
    <source>
        <dbReference type="Proteomes" id="UP000789572"/>
    </source>
</evidence>
<dbReference type="EMBL" id="CAJVPJ010000846">
    <property type="protein sequence ID" value="CAG8560302.1"/>
    <property type="molecule type" value="Genomic_DNA"/>
</dbReference>
<feature type="non-terminal residue" evidence="1">
    <location>
        <position position="139"/>
    </location>
</feature>
<evidence type="ECO:0000313" key="1">
    <source>
        <dbReference type="EMBL" id="CAG8560302.1"/>
    </source>
</evidence>
<dbReference type="Proteomes" id="UP000789572">
    <property type="component" value="Unassembled WGS sequence"/>
</dbReference>
<organism evidence="1 2">
    <name type="scientific">Paraglomus occultum</name>
    <dbReference type="NCBI Taxonomy" id="144539"/>
    <lineage>
        <taxon>Eukaryota</taxon>
        <taxon>Fungi</taxon>
        <taxon>Fungi incertae sedis</taxon>
        <taxon>Mucoromycota</taxon>
        <taxon>Glomeromycotina</taxon>
        <taxon>Glomeromycetes</taxon>
        <taxon>Paraglomerales</taxon>
        <taxon>Paraglomeraceae</taxon>
        <taxon>Paraglomus</taxon>
    </lineage>
</organism>
<accession>A0A9N9FW50</accession>
<proteinExistence type="predicted"/>
<comment type="caution">
    <text evidence="1">The sequence shown here is derived from an EMBL/GenBank/DDBJ whole genome shotgun (WGS) entry which is preliminary data.</text>
</comment>